<evidence type="ECO:0000313" key="1">
    <source>
        <dbReference type="EMBL" id="MBM6827959.1"/>
    </source>
</evidence>
<comment type="caution">
    <text evidence="1">The sequence shown here is derived from an EMBL/GenBank/DDBJ whole genome shotgun (WGS) entry which is preliminary data.</text>
</comment>
<reference evidence="1" key="2">
    <citation type="journal article" date="2021" name="Sci. Rep.">
        <title>The distribution of antibiotic resistance genes in chicken gut microbiota commensals.</title>
        <authorList>
            <person name="Juricova H."/>
            <person name="Matiasovicova J."/>
            <person name="Kubasova T."/>
            <person name="Cejkova D."/>
            <person name="Rychlik I."/>
        </authorList>
    </citation>
    <scope>NUCLEOTIDE SEQUENCE</scope>
    <source>
        <strain evidence="1">An420c</strain>
    </source>
</reference>
<gene>
    <name evidence="1" type="ORF">H6A13_12830</name>
</gene>
<dbReference type="RefSeq" id="WP_204909924.1">
    <property type="nucleotide sequence ID" value="NZ_JACJLV010000093.1"/>
</dbReference>
<protein>
    <submittedName>
        <fullName evidence="1">Uncharacterized protein</fullName>
    </submittedName>
</protein>
<accession>A0A938X493</accession>
<name>A0A938X493_9CLOT</name>
<dbReference type="AlphaFoldDB" id="A0A938X493"/>
<evidence type="ECO:0000313" key="2">
    <source>
        <dbReference type="Proteomes" id="UP000713880"/>
    </source>
</evidence>
<dbReference type="Proteomes" id="UP000713880">
    <property type="component" value="Unassembled WGS sequence"/>
</dbReference>
<reference evidence="1" key="1">
    <citation type="submission" date="2020-08" db="EMBL/GenBank/DDBJ databases">
        <authorList>
            <person name="Cejkova D."/>
            <person name="Kubasova T."/>
            <person name="Jahodarova E."/>
            <person name="Rychlik I."/>
        </authorList>
    </citation>
    <scope>NUCLEOTIDE SEQUENCE</scope>
    <source>
        <strain evidence="1">An420c</strain>
    </source>
</reference>
<sequence>MRLEHHDFDVYQILKEKDPMFINELWLIDDSNPFELIDALKEEVL</sequence>
<dbReference type="EMBL" id="JACJLV010000093">
    <property type="protein sequence ID" value="MBM6827959.1"/>
    <property type="molecule type" value="Genomic_DNA"/>
</dbReference>
<organism evidence="1 2">
    <name type="scientific">Mordavella massiliensis</name>
    <dbReference type="NCBI Taxonomy" id="1871024"/>
    <lineage>
        <taxon>Bacteria</taxon>
        <taxon>Bacillati</taxon>
        <taxon>Bacillota</taxon>
        <taxon>Clostridia</taxon>
        <taxon>Eubacteriales</taxon>
        <taxon>Clostridiaceae</taxon>
        <taxon>Mordavella</taxon>
    </lineage>
</organism>
<keyword evidence="2" id="KW-1185">Reference proteome</keyword>
<proteinExistence type="predicted"/>